<feature type="domain" description="N-acetyltransferase" evidence="1">
    <location>
        <begin position="11"/>
        <end position="175"/>
    </location>
</feature>
<dbReference type="Gene3D" id="3.40.630.30">
    <property type="match status" value="1"/>
</dbReference>
<evidence type="ECO:0000259" key="1">
    <source>
        <dbReference type="PROSITE" id="PS51186"/>
    </source>
</evidence>
<dbReference type="Proteomes" id="UP001199260">
    <property type="component" value="Unassembled WGS sequence"/>
</dbReference>
<dbReference type="CDD" id="cd04301">
    <property type="entry name" value="NAT_SF"/>
    <property type="match status" value="1"/>
</dbReference>
<organism evidence="2 3">
    <name type="scientific">Comamonas koreensis</name>
    <dbReference type="NCBI Taxonomy" id="160825"/>
    <lineage>
        <taxon>Bacteria</taxon>
        <taxon>Pseudomonadati</taxon>
        <taxon>Pseudomonadota</taxon>
        <taxon>Betaproteobacteria</taxon>
        <taxon>Burkholderiales</taxon>
        <taxon>Comamonadaceae</taxon>
        <taxon>Comamonas</taxon>
    </lineage>
</organism>
<sequence>MRFSSDGQPRWSLEPLTAQHLDGLMQVQLACYGADFMESAALYAARLASPLQCSLVIVQGREVLAYLAAYRSVLGKVTPLHGGFACASPADTLYLHDMAVAPARAGEGLASALLQAMLQQARADGLRYSALVSVMGSQPYWQRKGYAPLLPWSAQERDALYSYGEDAQYMAQTLG</sequence>
<comment type="caution">
    <text evidence="2">The sequence shown here is derived from an EMBL/GenBank/DDBJ whole genome shotgun (WGS) entry which is preliminary data.</text>
</comment>
<dbReference type="InterPro" id="IPR016181">
    <property type="entry name" value="Acyl_CoA_acyltransferase"/>
</dbReference>
<dbReference type="Pfam" id="PF00583">
    <property type="entry name" value="Acetyltransf_1"/>
    <property type="match status" value="1"/>
</dbReference>
<dbReference type="AlphaFoldDB" id="A0AAW4XWS1"/>
<keyword evidence="3" id="KW-1185">Reference proteome</keyword>
<proteinExistence type="predicted"/>
<dbReference type="RefSeq" id="WP_230774162.1">
    <property type="nucleotide sequence ID" value="NZ_JAJNCT010000009.1"/>
</dbReference>
<evidence type="ECO:0000313" key="2">
    <source>
        <dbReference type="EMBL" id="MCD2165483.1"/>
    </source>
</evidence>
<accession>A0AAW4XWS1</accession>
<dbReference type="PROSITE" id="PS51186">
    <property type="entry name" value="GNAT"/>
    <property type="match status" value="1"/>
</dbReference>
<dbReference type="EMBL" id="JAJNCT010000009">
    <property type="protein sequence ID" value="MCD2165483.1"/>
    <property type="molecule type" value="Genomic_DNA"/>
</dbReference>
<reference evidence="2 3" key="1">
    <citation type="submission" date="2021-11" db="EMBL/GenBank/DDBJ databases">
        <title>Genome sequence.</title>
        <authorList>
            <person name="Sun Q."/>
        </authorList>
    </citation>
    <scope>NUCLEOTIDE SEQUENCE [LARGE SCALE GENOMIC DNA]</scope>
    <source>
        <strain evidence="2 3">KCTC 12005</strain>
    </source>
</reference>
<dbReference type="SUPFAM" id="SSF55729">
    <property type="entry name" value="Acyl-CoA N-acyltransferases (Nat)"/>
    <property type="match status" value="1"/>
</dbReference>
<protein>
    <submittedName>
        <fullName evidence="2">GNAT family N-acetyltransferase</fullName>
    </submittedName>
</protein>
<gene>
    <name evidence="2" type="ORF">LPW39_10075</name>
</gene>
<dbReference type="InterPro" id="IPR000182">
    <property type="entry name" value="GNAT_dom"/>
</dbReference>
<dbReference type="GO" id="GO:0016747">
    <property type="term" value="F:acyltransferase activity, transferring groups other than amino-acyl groups"/>
    <property type="evidence" value="ECO:0007669"/>
    <property type="project" value="InterPro"/>
</dbReference>
<name>A0AAW4XWS1_9BURK</name>
<evidence type="ECO:0000313" key="3">
    <source>
        <dbReference type="Proteomes" id="UP001199260"/>
    </source>
</evidence>